<name>A0A194X2C4_MOLSC</name>
<dbReference type="OrthoDB" id="3509703at2759"/>
<dbReference type="PROSITE" id="PS50800">
    <property type="entry name" value="SAP"/>
    <property type="match status" value="1"/>
</dbReference>
<dbReference type="GeneID" id="28832549"/>
<feature type="domain" description="SAP" evidence="2">
    <location>
        <begin position="198"/>
        <end position="232"/>
    </location>
</feature>
<dbReference type="EMBL" id="KQ947421">
    <property type="protein sequence ID" value="KUJ13982.1"/>
    <property type="molecule type" value="Genomic_DNA"/>
</dbReference>
<feature type="compositionally biased region" description="Basic and acidic residues" evidence="1">
    <location>
        <begin position="63"/>
        <end position="76"/>
    </location>
</feature>
<proteinExistence type="predicted"/>
<dbReference type="AlphaFoldDB" id="A0A194X2C4"/>
<dbReference type="KEGG" id="psco:LY89DRAFT_784808"/>
<feature type="region of interest" description="Disordered" evidence="1">
    <location>
        <begin position="1"/>
        <end position="91"/>
    </location>
</feature>
<reference evidence="3 4" key="1">
    <citation type="submission" date="2015-10" db="EMBL/GenBank/DDBJ databases">
        <title>Full genome of DAOMC 229536 Phialocephala scopiformis, a fungal endophyte of spruce producing the potent anti-insectan compound rugulosin.</title>
        <authorList>
            <consortium name="DOE Joint Genome Institute"/>
            <person name="Walker A.K."/>
            <person name="Frasz S.L."/>
            <person name="Seifert K.A."/>
            <person name="Miller J.D."/>
            <person name="Mondo S.J."/>
            <person name="Labutti K."/>
            <person name="Lipzen A."/>
            <person name="Dockter R."/>
            <person name="Kennedy M."/>
            <person name="Grigoriev I.V."/>
            <person name="Spatafora J.W."/>
        </authorList>
    </citation>
    <scope>NUCLEOTIDE SEQUENCE [LARGE SCALE GENOMIC DNA]</scope>
    <source>
        <strain evidence="3 4">CBS 120377</strain>
    </source>
</reference>
<dbReference type="InParanoid" id="A0A194X2C4"/>
<evidence type="ECO:0000259" key="2">
    <source>
        <dbReference type="PROSITE" id="PS50800"/>
    </source>
</evidence>
<accession>A0A194X2C4</accession>
<organism evidence="3 4">
    <name type="scientific">Mollisia scopiformis</name>
    <name type="common">Conifer needle endophyte fungus</name>
    <name type="synonym">Phialocephala scopiformis</name>
    <dbReference type="NCBI Taxonomy" id="149040"/>
    <lineage>
        <taxon>Eukaryota</taxon>
        <taxon>Fungi</taxon>
        <taxon>Dikarya</taxon>
        <taxon>Ascomycota</taxon>
        <taxon>Pezizomycotina</taxon>
        <taxon>Leotiomycetes</taxon>
        <taxon>Helotiales</taxon>
        <taxon>Mollisiaceae</taxon>
        <taxon>Mollisia</taxon>
    </lineage>
</organism>
<feature type="compositionally biased region" description="Polar residues" evidence="1">
    <location>
        <begin position="14"/>
        <end position="36"/>
    </location>
</feature>
<sequence length="383" mass="43134">MPRANRILAEADPNASNASKSTLDTKPTKRSASTQDVGDIADLHGSSTKKRRVGRSAGNDAPTVREQKQKAAAEKRSSKKKSQHATKDNSKLQFLLAERGLSTDGTREDWIERLEASSIDYESYTAEELTEMLRRRHMKGAAQYPKAIKIERLKLNDDYHRDTRNGPAMSLWIQISIAEVRLERELAEAAIAEETDKYSTLGSKRLCALLETRGLSTSGKDKTLLSRLRKDDEKKRMKSIKDLQTKLAKLRPELEAMIGHSVSASDITKASNRYDALDNEITSRQESKQEPVIPVCDYNWKDSHWASRTERELSEICSRREMPGHGPKAAMIKFLDTGAVEYEDLYAGSLEMICYKRGIHVKSGAKKNDLVRILKEADEGEHD</sequence>
<dbReference type="RefSeq" id="XP_018068337.1">
    <property type="nucleotide sequence ID" value="XM_018222823.1"/>
</dbReference>
<gene>
    <name evidence="3" type="ORF">LY89DRAFT_784808</name>
</gene>
<evidence type="ECO:0000256" key="1">
    <source>
        <dbReference type="SAM" id="MobiDB-lite"/>
    </source>
</evidence>
<evidence type="ECO:0000313" key="4">
    <source>
        <dbReference type="Proteomes" id="UP000070700"/>
    </source>
</evidence>
<evidence type="ECO:0000313" key="3">
    <source>
        <dbReference type="EMBL" id="KUJ13982.1"/>
    </source>
</evidence>
<dbReference type="Proteomes" id="UP000070700">
    <property type="component" value="Unassembled WGS sequence"/>
</dbReference>
<dbReference type="InterPro" id="IPR003034">
    <property type="entry name" value="SAP_dom"/>
</dbReference>
<protein>
    <recommendedName>
        <fullName evidence="2">SAP domain-containing protein</fullName>
    </recommendedName>
</protein>
<keyword evidence="4" id="KW-1185">Reference proteome</keyword>